<reference evidence="1 2" key="1">
    <citation type="submission" date="2022-03" db="EMBL/GenBank/DDBJ databases">
        <title>Ignatzschineria rhizosphaerae HR5S32.</title>
        <authorList>
            <person name="Sun J.Q."/>
            <person name="Feng J.Y."/>
        </authorList>
    </citation>
    <scope>NUCLEOTIDE SEQUENCE [LARGE SCALE GENOMIC DNA]</scope>
    <source>
        <strain evidence="1 2">HR5S32</strain>
    </source>
</reference>
<dbReference type="EMBL" id="CP093379">
    <property type="protein sequence ID" value="UNM97039.1"/>
    <property type="molecule type" value="Genomic_DNA"/>
</dbReference>
<protein>
    <submittedName>
        <fullName evidence="1">Uncharacterized protein</fullName>
    </submittedName>
</protein>
<dbReference type="RefSeq" id="WP_242151779.1">
    <property type="nucleotide sequence ID" value="NZ_CP093379.1"/>
</dbReference>
<organism evidence="1 2">
    <name type="scientific">Ignatzschineria rhizosphaerae</name>
    <dbReference type="NCBI Taxonomy" id="2923279"/>
    <lineage>
        <taxon>Bacteria</taxon>
        <taxon>Pseudomonadati</taxon>
        <taxon>Pseudomonadota</taxon>
        <taxon>Gammaproteobacteria</taxon>
        <taxon>Cardiobacteriales</taxon>
        <taxon>Ignatzschineriaceae</taxon>
        <taxon>Ignatzschineria</taxon>
    </lineage>
</organism>
<evidence type="ECO:0000313" key="2">
    <source>
        <dbReference type="Proteomes" id="UP000829542"/>
    </source>
</evidence>
<dbReference type="Proteomes" id="UP000829542">
    <property type="component" value="Chromosome"/>
</dbReference>
<evidence type="ECO:0000313" key="1">
    <source>
        <dbReference type="EMBL" id="UNM97039.1"/>
    </source>
</evidence>
<proteinExistence type="predicted"/>
<accession>A0ABY3X5L0</accession>
<keyword evidence="2" id="KW-1185">Reference proteome</keyword>
<gene>
    <name evidence="1" type="ORF">MMG00_04080</name>
</gene>
<sequence length="385" mass="45505">MSDNSKLLVISSWILQKGQKIFIEHVILNHNIKNNDKKQMLLAVDGDRYNVICNYILGEDFDDDELTNFFIENVSFILPDLNIASKRFYKTLYEEQKLLATWMNIDLFFKKTGDVPSTLISNNYKELVSNCQDSTYLKDNYLNFILLNNELSYEAYCFFVQTLEFNAFELTSYLSWNKIHFVYQNKLLKLNDTTVNSLFSQLDDDENNYKLLIRIIGDEIGEDIQEKMRSWFWIGEEGSQTLRKDFLKAIFSNNEFITLKVKAFTYCLQGINWGTKSDFENSVPISRLDLLHICRKLKNDILRVELINNFFNTIIKNGKIHLRQFFNTFDADEFRKLGKNSYNKPKIENNVENNLLVMRLVEKEIVEIKSEDEKMFYLTNKTLKN</sequence>
<name>A0ABY3X5L0_9GAMM</name>